<evidence type="ECO:0000313" key="2">
    <source>
        <dbReference type="EMBL" id="SDW50503.1"/>
    </source>
</evidence>
<feature type="compositionally biased region" description="Basic and acidic residues" evidence="1">
    <location>
        <begin position="180"/>
        <end position="287"/>
    </location>
</feature>
<organism evidence="2 3">
    <name type="scientific">Nitrosomonas communis</name>
    <dbReference type="NCBI Taxonomy" id="44574"/>
    <lineage>
        <taxon>Bacteria</taxon>
        <taxon>Pseudomonadati</taxon>
        <taxon>Pseudomonadota</taxon>
        <taxon>Betaproteobacteria</taxon>
        <taxon>Nitrosomonadales</taxon>
        <taxon>Nitrosomonadaceae</taxon>
        <taxon>Nitrosomonas</taxon>
    </lineage>
</organism>
<evidence type="ECO:0000256" key="1">
    <source>
        <dbReference type="SAM" id="MobiDB-lite"/>
    </source>
</evidence>
<protein>
    <submittedName>
        <fullName evidence="2">Uncharacterized protein</fullName>
    </submittedName>
</protein>
<feature type="compositionally biased region" description="Polar residues" evidence="1">
    <location>
        <begin position="1"/>
        <end position="40"/>
    </location>
</feature>
<dbReference type="EMBL" id="FNNH01000014">
    <property type="protein sequence ID" value="SDW50503.1"/>
    <property type="molecule type" value="Genomic_DNA"/>
</dbReference>
<accession>A0A1H2U2R6</accession>
<name>A0A1H2U2R6_9PROT</name>
<evidence type="ECO:0000313" key="3">
    <source>
        <dbReference type="Proteomes" id="UP000183454"/>
    </source>
</evidence>
<feature type="region of interest" description="Disordered" evidence="1">
    <location>
        <begin position="179"/>
        <end position="320"/>
    </location>
</feature>
<dbReference type="Proteomes" id="UP000183454">
    <property type="component" value="Unassembled WGS sequence"/>
</dbReference>
<reference evidence="2 3" key="1">
    <citation type="submission" date="2016-10" db="EMBL/GenBank/DDBJ databases">
        <authorList>
            <person name="de Groot N.N."/>
        </authorList>
    </citation>
    <scope>NUCLEOTIDE SEQUENCE [LARGE SCALE GENOMIC DNA]</scope>
    <source>
        <strain evidence="2 3">Nm110</strain>
    </source>
</reference>
<dbReference type="RefSeq" id="WP_074666764.1">
    <property type="nucleotide sequence ID" value="NZ_FNNH01000014.1"/>
</dbReference>
<gene>
    <name evidence="2" type="ORF">SAMN05421882_101412</name>
</gene>
<feature type="region of interest" description="Disordered" evidence="1">
    <location>
        <begin position="1"/>
        <end position="69"/>
    </location>
</feature>
<dbReference type="AlphaFoldDB" id="A0A1H2U2R6"/>
<proteinExistence type="predicted"/>
<sequence>MATSSENMTSTSGDNVNIEATKNLAGSDSQQENTSTNSTGGVDATAVDTSTNSAGGVDATAVDTSTSGTEGVDTTAVLTSTNGTNGDDTIAVLPDKHYAGGSGADKFILHDAGHYKIDDFNASQGDKLDFSKYGLSREELTNRVTNIKIEADNLIVNFGDNVEITLAGVQPGQISWDDIIVDHGGKDDDHGGKGPGGKDDDHGGKGPGGKDDHHGGKGPGGKDDDHGGKGPGGKDDDHGGKGPGGKDDDHGGKGPGGKDDDHGGKGPGGKDDDHGGKGPGGKDDDHGPGGSGGKGDDHGGKGHGGHKHVDARPNEHCQGGEGADNFVFHDLGHWKIDKYNGQEGDMLDFTGYGLTRDEIASHITNIKIEADNFIVNFGDDVSITLVGQPPTWDNVITPEG</sequence>